<accession>A0A212LXX7</accession>
<dbReference type="RefSeq" id="WP_288185069.1">
    <property type="nucleotide sequence ID" value="NZ_LT608335.1"/>
</dbReference>
<dbReference type="EMBL" id="FMJE01000005">
    <property type="protein sequence ID" value="SCM82388.1"/>
    <property type="molecule type" value="Genomic_DNA"/>
</dbReference>
<organism evidence="1">
    <name type="scientific">uncultured Sporomusa sp</name>
    <dbReference type="NCBI Taxonomy" id="307249"/>
    <lineage>
        <taxon>Bacteria</taxon>
        <taxon>Bacillati</taxon>
        <taxon>Bacillota</taxon>
        <taxon>Negativicutes</taxon>
        <taxon>Selenomonadales</taxon>
        <taxon>Sporomusaceae</taxon>
        <taxon>Sporomusa</taxon>
        <taxon>environmental samples</taxon>
    </lineage>
</organism>
<gene>
    <name evidence="1" type="ORF">KL86SPO_50159</name>
</gene>
<name>A0A212LXX7_9FIRM</name>
<proteinExistence type="predicted"/>
<dbReference type="AlphaFoldDB" id="A0A212LXX7"/>
<sequence length="91" mass="10223">MNQLIDYRVTKIGDTEYKVCTVCDAVNLANFECHNCRKAMRLMGSQSLIEIADIIDQRQGVSSEVQCPRCANSEIKVDHNFCKICGLPLNV</sequence>
<protein>
    <submittedName>
        <fullName evidence="1">Uncharacterized protein</fullName>
    </submittedName>
</protein>
<reference evidence="1" key="1">
    <citation type="submission" date="2016-08" db="EMBL/GenBank/DDBJ databases">
        <authorList>
            <person name="Seilhamer J.J."/>
        </authorList>
    </citation>
    <scope>NUCLEOTIDE SEQUENCE</scope>
    <source>
        <strain evidence="1">86</strain>
    </source>
</reference>
<evidence type="ECO:0000313" key="1">
    <source>
        <dbReference type="EMBL" id="SCM82388.1"/>
    </source>
</evidence>